<dbReference type="EMBL" id="CAQQ02054172">
    <property type="status" value="NOT_ANNOTATED_CDS"/>
    <property type="molecule type" value="Genomic_DNA"/>
</dbReference>
<dbReference type="HOGENOM" id="CLU_1827337_0_0_1"/>
<accession>T1GV29</accession>
<protein>
    <submittedName>
        <fullName evidence="1">Uncharacterized protein</fullName>
    </submittedName>
</protein>
<dbReference type="AlphaFoldDB" id="T1GV29"/>
<dbReference type="STRING" id="36166.T1GV29"/>
<dbReference type="EMBL" id="CAQQ02054171">
    <property type="status" value="NOT_ANNOTATED_CDS"/>
    <property type="molecule type" value="Genomic_DNA"/>
</dbReference>
<proteinExistence type="predicted"/>
<evidence type="ECO:0000313" key="2">
    <source>
        <dbReference type="Proteomes" id="UP000015102"/>
    </source>
</evidence>
<keyword evidence="2" id="KW-1185">Reference proteome</keyword>
<reference evidence="1" key="2">
    <citation type="submission" date="2015-06" db="UniProtKB">
        <authorList>
            <consortium name="EnsemblMetazoa"/>
        </authorList>
    </citation>
    <scope>IDENTIFICATION</scope>
</reference>
<sequence length="128" mass="15220">MICSTACKSSMRLITSTYFEDSLQYRSYETIVKNGLVKKLKVLPGLQRVIEKYWYLNPRPLISKSKKAEISIEDEIVLLNKMSKRNKLYLEDQIENDEHFDLYHNAFIPPVKDGYLEENKDDFYHFLM</sequence>
<organism evidence="1 2">
    <name type="scientific">Megaselia scalaris</name>
    <name type="common">Humpbacked fly</name>
    <name type="synonym">Phora scalaris</name>
    <dbReference type="NCBI Taxonomy" id="36166"/>
    <lineage>
        <taxon>Eukaryota</taxon>
        <taxon>Metazoa</taxon>
        <taxon>Ecdysozoa</taxon>
        <taxon>Arthropoda</taxon>
        <taxon>Hexapoda</taxon>
        <taxon>Insecta</taxon>
        <taxon>Pterygota</taxon>
        <taxon>Neoptera</taxon>
        <taxon>Endopterygota</taxon>
        <taxon>Diptera</taxon>
        <taxon>Brachycera</taxon>
        <taxon>Muscomorpha</taxon>
        <taxon>Platypezoidea</taxon>
        <taxon>Phoridae</taxon>
        <taxon>Megaseliini</taxon>
        <taxon>Megaselia</taxon>
    </lineage>
</organism>
<evidence type="ECO:0000313" key="1">
    <source>
        <dbReference type="EnsemblMetazoa" id="MESCA007609-PA"/>
    </source>
</evidence>
<dbReference type="OMA" id="QIENDEH"/>
<dbReference type="EnsemblMetazoa" id="MESCA007609-RA">
    <property type="protein sequence ID" value="MESCA007609-PA"/>
    <property type="gene ID" value="MESCA007609"/>
</dbReference>
<dbReference type="Proteomes" id="UP000015102">
    <property type="component" value="Unassembled WGS sequence"/>
</dbReference>
<reference evidence="2" key="1">
    <citation type="submission" date="2013-02" db="EMBL/GenBank/DDBJ databases">
        <authorList>
            <person name="Hughes D."/>
        </authorList>
    </citation>
    <scope>NUCLEOTIDE SEQUENCE</scope>
    <source>
        <strain>Durham</strain>
        <strain evidence="2">NC isolate 2 -- Noor lab</strain>
    </source>
</reference>
<name>T1GV29_MEGSC</name>